<dbReference type="InterPro" id="IPR005552">
    <property type="entry name" value="Scramblase"/>
</dbReference>
<proteinExistence type="inferred from homology"/>
<evidence type="ECO:0000256" key="2">
    <source>
        <dbReference type="RuleBase" id="RU363116"/>
    </source>
</evidence>
<gene>
    <name evidence="3" type="ORF">M5D96_008102</name>
</gene>
<comment type="similarity">
    <text evidence="1 2">Belongs to the phospholipid scramblase family.</text>
</comment>
<dbReference type="AlphaFoldDB" id="A0A9Q0BPU8"/>
<evidence type="ECO:0000256" key="1">
    <source>
        <dbReference type="ARBA" id="ARBA00005350"/>
    </source>
</evidence>
<dbReference type="SUPFAM" id="SSF54518">
    <property type="entry name" value="Tubby C-terminal domain-like"/>
    <property type="match status" value="1"/>
</dbReference>
<dbReference type="Proteomes" id="UP001059596">
    <property type="component" value="Unassembled WGS sequence"/>
</dbReference>
<dbReference type="GO" id="GO:0005886">
    <property type="term" value="C:plasma membrane"/>
    <property type="evidence" value="ECO:0007669"/>
    <property type="project" value="TreeGrafter"/>
</dbReference>
<dbReference type="GO" id="GO:0017128">
    <property type="term" value="F:phospholipid scramblase activity"/>
    <property type="evidence" value="ECO:0007669"/>
    <property type="project" value="InterPro"/>
</dbReference>
<dbReference type="EMBL" id="JAMKOV010000006">
    <property type="protein sequence ID" value="KAI8039379.1"/>
    <property type="molecule type" value="Genomic_DNA"/>
</dbReference>
<comment type="function">
    <text evidence="2">May mediate accelerated ATP-independent bidirectional transbilayer migration of phospholipids upon binding calcium ions that results in a loss of phospholipid asymmetry in the plasma membrane.</text>
</comment>
<comment type="cofactor">
    <cofactor evidence="2">
        <name>Ca(2+)</name>
        <dbReference type="ChEBI" id="CHEBI:29108"/>
    </cofactor>
</comment>
<comment type="caution">
    <text evidence="3">The sequence shown here is derived from an EMBL/GenBank/DDBJ whole genome shotgun (WGS) entry which is preliminary data.</text>
</comment>
<organism evidence="3 4">
    <name type="scientific">Drosophila gunungcola</name>
    <name type="common">fruit fly</name>
    <dbReference type="NCBI Taxonomy" id="103775"/>
    <lineage>
        <taxon>Eukaryota</taxon>
        <taxon>Metazoa</taxon>
        <taxon>Ecdysozoa</taxon>
        <taxon>Arthropoda</taxon>
        <taxon>Hexapoda</taxon>
        <taxon>Insecta</taxon>
        <taxon>Pterygota</taxon>
        <taxon>Neoptera</taxon>
        <taxon>Endopterygota</taxon>
        <taxon>Diptera</taxon>
        <taxon>Brachycera</taxon>
        <taxon>Muscomorpha</taxon>
        <taxon>Ephydroidea</taxon>
        <taxon>Drosophilidae</taxon>
        <taxon>Drosophila</taxon>
        <taxon>Sophophora</taxon>
    </lineage>
</organism>
<dbReference type="PANTHER" id="PTHR23248">
    <property type="entry name" value="PHOSPHOLIPID SCRAMBLASE-RELATED"/>
    <property type="match status" value="1"/>
</dbReference>
<keyword evidence="2" id="KW-0564">Palmitate</keyword>
<name>A0A9Q0BPU8_9MUSC</name>
<accession>A0A9Q0BPU8</accession>
<keyword evidence="2" id="KW-0449">Lipoprotein</keyword>
<keyword evidence="2" id="KW-0106">Calcium</keyword>
<dbReference type="PANTHER" id="PTHR23248:SF9">
    <property type="entry name" value="PHOSPHOLIPID SCRAMBLASE"/>
    <property type="match status" value="1"/>
</dbReference>
<reference evidence="3" key="1">
    <citation type="journal article" date="2023" name="Genome Biol. Evol.">
        <title>Long-read-based Genome Assembly of Drosophila gunungcola Reveals Fewer Chemosensory Genes in Flower-breeding Species.</title>
        <authorList>
            <person name="Negi A."/>
            <person name="Liao B.Y."/>
            <person name="Yeh S.D."/>
        </authorList>
    </citation>
    <scope>NUCLEOTIDE SEQUENCE</scope>
    <source>
        <strain evidence="3">Sukarami</strain>
    </source>
</reference>
<evidence type="ECO:0000313" key="4">
    <source>
        <dbReference type="Proteomes" id="UP001059596"/>
    </source>
</evidence>
<dbReference type="InterPro" id="IPR025659">
    <property type="entry name" value="Tubby-like_C"/>
</dbReference>
<protein>
    <recommendedName>
        <fullName evidence="2">Phospholipid scramblase</fullName>
    </recommendedName>
</protein>
<sequence length="270" mass="30254">MMQMSEYKVVPQNAPQDDTVVRQPQAVVPGTNANGAENWMSIPVGMPNCPQGLEYLTALDQLLVSQKIEKLELLTGFETKNRFKVKNSLGQNVYFAYEESDCCTRNILGRSRPFEMKILDNFQNEVLHLYRPFKCDILCCIPSCMNAVEVSAPPGQVIGSVEQVCTFLRPKFNIKNNCGDTVLQIEGPLCPCKCFSDTNFKVSGAANSQQVLSANNEEIGKISKQWSGLGRELFTDADYFSVTFPLNLDVRMKALIFAALFLIDVVYYEQ</sequence>
<keyword evidence="4" id="KW-1185">Reference proteome</keyword>
<evidence type="ECO:0000313" key="3">
    <source>
        <dbReference type="EMBL" id="KAI8039379.1"/>
    </source>
</evidence>
<dbReference type="Pfam" id="PF03803">
    <property type="entry name" value="Scramblase"/>
    <property type="match status" value="1"/>
</dbReference>